<feature type="region of interest" description="Disordered" evidence="4">
    <location>
        <begin position="44"/>
        <end position="68"/>
    </location>
</feature>
<dbReference type="InterPro" id="IPR019786">
    <property type="entry name" value="Zinc_finger_PHD-type_CS"/>
</dbReference>
<dbReference type="CDD" id="cd15517">
    <property type="entry name" value="PHD_TCF19_like"/>
    <property type="match status" value="1"/>
</dbReference>
<keyword evidence="1" id="KW-0479">Metal-binding</keyword>
<protein>
    <recommendedName>
        <fullName evidence="7">CCHC-type domain-containing protein</fullName>
    </recommendedName>
</protein>
<dbReference type="PROSITE" id="PS50890">
    <property type="entry name" value="PUA"/>
    <property type="match status" value="1"/>
</dbReference>
<dbReference type="InterPro" id="IPR013083">
    <property type="entry name" value="Znf_RING/FYVE/PHD"/>
</dbReference>
<evidence type="ECO:0000313" key="6">
    <source>
        <dbReference type="Proteomes" id="UP000683360"/>
    </source>
</evidence>
<keyword evidence="6" id="KW-1185">Reference proteome</keyword>
<dbReference type="Gene3D" id="3.30.40.10">
    <property type="entry name" value="Zinc/RING finger domain, C3HC4 (zinc finger)"/>
    <property type="match status" value="1"/>
</dbReference>
<gene>
    <name evidence="5" type="ORF">MEDL_68825</name>
</gene>
<dbReference type="InterPro" id="IPR011011">
    <property type="entry name" value="Znf_FYVE_PHD"/>
</dbReference>
<feature type="region of interest" description="Disordered" evidence="4">
    <location>
        <begin position="1"/>
        <end position="27"/>
    </location>
</feature>
<dbReference type="EMBL" id="CAJPWZ010003330">
    <property type="protein sequence ID" value="CAG2257532.1"/>
    <property type="molecule type" value="Genomic_DNA"/>
</dbReference>
<keyword evidence="3" id="KW-0862">Zinc</keyword>
<evidence type="ECO:0000256" key="3">
    <source>
        <dbReference type="ARBA" id="ARBA00022833"/>
    </source>
</evidence>
<reference evidence="5" key="1">
    <citation type="submission" date="2021-03" db="EMBL/GenBank/DDBJ databases">
        <authorList>
            <person name="Bekaert M."/>
        </authorList>
    </citation>
    <scope>NUCLEOTIDE SEQUENCE</scope>
</reference>
<evidence type="ECO:0000313" key="5">
    <source>
        <dbReference type="EMBL" id="CAG2257532.1"/>
    </source>
</evidence>
<dbReference type="GO" id="GO:0008270">
    <property type="term" value="F:zinc ion binding"/>
    <property type="evidence" value="ECO:0007669"/>
    <property type="project" value="UniProtKB-KW"/>
</dbReference>
<proteinExistence type="predicted"/>
<evidence type="ECO:0000256" key="1">
    <source>
        <dbReference type="ARBA" id="ARBA00022723"/>
    </source>
</evidence>
<organism evidence="5 6">
    <name type="scientific">Mytilus edulis</name>
    <name type="common">Blue mussel</name>
    <dbReference type="NCBI Taxonomy" id="6550"/>
    <lineage>
        <taxon>Eukaryota</taxon>
        <taxon>Metazoa</taxon>
        <taxon>Spiralia</taxon>
        <taxon>Lophotrochozoa</taxon>
        <taxon>Mollusca</taxon>
        <taxon>Bivalvia</taxon>
        <taxon>Autobranchia</taxon>
        <taxon>Pteriomorphia</taxon>
        <taxon>Mytilida</taxon>
        <taxon>Mytiloidea</taxon>
        <taxon>Mytilidae</taxon>
        <taxon>Mytilinae</taxon>
        <taxon>Mytilus</taxon>
    </lineage>
</organism>
<evidence type="ECO:0000256" key="4">
    <source>
        <dbReference type="SAM" id="MobiDB-lite"/>
    </source>
</evidence>
<accession>A0A8S3VI99</accession>
<dbReference type="Proteomes" id="UP000683360">
    <property type="component" value="Unassembled WGS sequence"/>
</dbReference>
<dbReference type="SUPFAM" id="SSF57903">
    <property type="entry name" value="FYVE/PHD zinc finger"/>
    <property type="match status" value="1"/>
</dbReference>
<keyword evidence="2" id="KW-0863">Zinc-finger</keyword>
<dbReference type="PROSITE" id="PS01359">
    <property type="entry name" value="ZF_PHD_1"/>
    <property type="match status" value="1"/>
</dbReference>
<dbReference type="OrthoDB" id="8064718at2759"/>
<comment type="caution">
    <text evidence="5">The sequence shown here is derived from an EMBL/GenBank/DDBJ whole genome shotgun (WGS) entry which is preliminary data.</text>
</comment>
<evidence type="ECO:0000256" key="2">
    <source>
        <dbReference type="ARBA" id="ARBA00022771"/>
    </source>
</evidence>
<evidence type="ECO:0008006" key="7">
    <source>
        <dbReference type="Google" id="ProtNLM"/>
    </source>
</evidence>
<sequence length="463" mass="53172">MTFARETFIREGRKPDKHKQKNTSQGNTFNLQNICKQQCTHNIPGHVKKKSKNEKGKNHFTPSKTNHQQRHITQICPESDTNSDTTVNLNVNVCENNKPTILKDYEICIGCGKDKTHSKTDWIECNTCRCWWHCSCAGINNKDSIKYTTYHIKYSCAFCIIRKENIFERATNITKTVDNQLNNTNKVYPTPQTTVNDTNQSSQQSIDITCKPKQRPFKEVTGDILIVDNIKEPEKCKTSTDIRKEISKKEKGSNIIQFSYKLPLGGIALHFPSSEEKKKFKERDAKEVFGEDSVAHNPASHYHKQNIIGFAKNIPLNLNLDKLKSEIEYQTGGNISEICRLHFWDTKRPMKVVKIFFDSPSDLDKSLDIEIANVSNNITQKIKVEKKRNIKFIRCYNCQCLGHPANQCQDKKHCHNCGSNSCSETFCTKPATCRNCQQNHKSSSSHCPAFIRFINQHKFKNCI</sequence>
<name>A0A8S3VI99_MYTED</name>
<dbReference type="AlphaFoldDB" id="A0A8S3VI99"/>